<dbReference type="AlphaFoldDB" id="A0A238ZGK9"/>
<proteinExistence type="inferred from homology"/>
<dbReference type="PROSITE" id="PS00455">
    <property type="entry name" value="AMP_BINDING"/>
    <property type="match status" value="1"/>
</dbReference>
<evidence type="ECO:0000256" key="2">
    <source>
        <dbReference type="ARBA" id="ARBA00022598"/>
    </source>
</evidence>
<gene>
    <name evidence="5" type="ORF">SAMN06265360_12164</name>
</gene>
<sequence length="544" mass="58598">MTAVSDPGSRIRESLWPRDESVPLVEHTVGSLLAQRAGEQPDAPALVGNAHGTGRERRLSYGQLYGEAQQVARALLGIADPGEFVALWAPNIVEWPIVQYGAALAGMTLVALNPVLREHELRFALGHSGAAVLIHADRSRDYDLAAAVRSVRADCPHLRTVISLSEWDTWLASGAGSEPLPRPEPGSVAMLQYTSGTTGTPKGVVLRHRSLVNVAKLTMEGAEVERGMIGLNPLPMFHTAACVIGTLGPLWLGGCTVLVEQFEPEAALAQIGREGADVLFYVPTVLGALLEAARNATGRVPRLRTAMGGAAAVPRTMIESAETRFGAAVHNLFGQTELAPVLAMTRRDDSRDDLVSTVGRPLPQVDCKIVDTSTGEIQPLGQPGEICARGYQQLVEYLHAPDETARTVDGDGWVHTGDLGSMDARGMITLTGRLKDLIIRGGENIAPAEIESCLAEHDAVREVAVFGLTDERWGEIVAAAVRVRGERRTGLRAELEAHCRERLAPYKVPQRWFAVDELPVTPTGKVQKFRLTDAVDQDNLTPLE</sequence>
<feature type="domain" description="AMP-dependent synthetase/ligase" evidence="3">
    <location>
        <begin position="34"/>
        <end position="397"/>
    </location>
</feature>
<dbReference type="PANTHER" id="PTHR43201">
    <property type="entry name" value="ACYL-COA SYNTHETASE"/>
    <property type="match status" value="1"/>
</dbReference>
<keyword evidence="2" id="KW-0436">Ligase</keyword>
<dbReference type="InterPro" id="IPR045851">
    <property type="entry name" value="AMP-bd_C_sf"/>
</dbReference>
<dbReference type="InterPro" id="IPR000873">
    <property type="entry name" value="AMP-dep_synth/lig_dom"/>
</dbReference>
<dbReference type="Pfam" id="PF00501">
    <property type="entry name" value="AMP-binding"/>
    <property type="match status" value="1"/>
</dbReference>
<dbReference type="InterPro" id="IPR042099">
    <property type="entry name" value="ANL_N_sf"/>
</dbReference>
<dbReference type="Proteomes" id="UP000198348">
    <property type="component" value="Unassembled WGS sequence"/>
</dbReference>
<reference evidence="5 6" key="1">
    <citation type="submission" date="2017-06" db="EMBL/GenBank/DDBJ databases">
        <authorList>
            <person name="Kim H.J."/>
            <person name="Triplett B.A."/>
        </authorList>
    </citation>
    <scope>NUCLEOTIDE SEQUENCE [LARGE SCALE GENOMIC DNA]</scope>
    <source>
        <strain evidence="5 6">DSM 45207</strain>
    </source>
</reference>
<dbReference type="GO" id="GO:0031956">
    <property type="term" value="F:medium-chain fatty acid-CoA ligase activity"/>
    <property type="evidence" value="ECO:0007669"/>
    <property type="project" value="TreeGrafter"/>
</dbReference>
<evidence type="ECO:0000259" key="3">
    <source>
        <dbReference type="Pfam" id="PF00501"/>
    </source>
</evidence>
<evidence type="ECO:0000259" key="4">
    <source>
        <dbReference type="Pfam" id="PF13193"/>
    </source>
</evidence>
<dbReference type="InterPro" id="IPR025110">
    <property type="entry name" value="AMP-bd_C"/>
</dbReference>
<keyword evidence="6" id="KW-1185">Reference proteome</keyword>
<accession>A0A238ZGK9</accession>
<evidence type="ECO:0000313" key="6">
    <source>
        <dbReference type="Proteomes" id="UP000198348"/>
    </source>
</evidence>
<dbReference type="Gene3D" id="3.30.300.30">
    <property type="match status" value="1"/>
</dbReference>
<dbReference type="PANTHER" id="PTHR43201:SF5">
    <property type="entry name" value="MEDIUM-CHAIN ACYL-COA LIGASE ACSF2, MITOCHONDRIAL"/>
    <property type="match status" value="1"/>
</dbReference>
<name>A0A238ZGK9_9PSEU</name>
<evidence type="ECO:0000256" key="1">
    <source>
        <dbReference type="ARBA" id="ARBA00006432"/>
    </source>
</evidence>
<dbReference type="SUPFAM" id="SSF56801">
    <property type="entry name" value="Acetyl-CoA synthetase-like"/>
    <property type="match status" value="1"/>
</dbReference>
<dbReference type="InterPro" id="IPR020845">
    <property type="entry name" value="AMP-binding_CS"/>
</dbReference>
<dbReference type="OrthoDB" id="9803968at2"/>
<organism evidence="5 6">
    <name type="scientific">Haloechinothrix alba</name>
    <dbReference type="NCBI Taxonomy" id="664784"/>
    <lineage>
        <taxon>Bacteria</taxon>
        <taxon>Bacillati</taxon>
        <taxon>Actinomycetota</taxon>
        <taxon>Actinomycetes</taxon>
        <taxon>Pseudonocardiales</taxon>
        <taxon>Pseudonocardiaceae</taxon>
        <taxon>Haloechinothrix</taxon>
    </lineage>
</organism>
<feature type="domain" description="AMP-binding enzyme C-terminal" evidence="4">
    <location>
        <begin position="449"/>
        <end position="525"/>
    </location>
</feature>
<dbReference type="FunFam" id="3.30.300.30:FF:000008">
    <property type="entry name" value="2,3-dihydroxybenzoate-AMP ligase"/>
    <property type="match status" value="1"/>
</dbReference>
<dbReference type="Gene3D" id="3.40.50.12780">
    <property type="entry name" value="N-terminal domain of ligase-like"/>
    <property type="match status" value="1"/>
</dbReference>
<dbReference type="EMBL" id="FZNW01000021">
    <property type="protein sequence ID" value="SNR82605.1"/>
    <property type="molecule type" value="Genomic_DNA"/>
</dbReference>
<dbReference type="GO" id="GO:0006631">
    <property type="term" value="P:fatty acid metabolic process"/>
    <property type="evidence" value="ECO:0007669"/>
    <property type="project" value="TreeGrafter"/>
</dbReference>
<protein>
    <submittedName>
        <fullName evidence="5">Fatty-acyl-CoA synthase/long-chain acyl-CoA synthetase</fullName>
    </submittedName>
</protein>
<comment type="similarity">
    <text evidence="1">Belongs to the ATP-dependent AMP-binding enzyme family.</text>
</comment>
<dbReference type="RefSeq" id="WP_089302944.1">
    <property type="nucleotide sequence ID" value="NZ_FZNW01000021.1"/>
</dbReference>
<evidence type="ECO:0000313" key="5">
    <source>
        <dbReference type="EMBL" id="SNR82605.1"/>
    </source>
</evidence>
<dbReference type="Pfam" id="PF13193">
    <property type="entry name" value="AMP-binding_C"/>
    <property type="match status" value="1"/>
</dbReference>